<dbReference type="Proteomes" id="UP000838749">
    <property type="component" value="Unassembled WGS sequence"/>
</dbReference>
<proteinExistence type="predicted"/>
<accession>A0ABM9BA04</accession>
<keyword evidence="1" id="KW-0472">Membrane</keyword>
<reference evidence="2" key="1">
    <citation type="submission" date="2021-12" db="EMBL/GenBank/DDBJ databases">
        <authorList>
            <person name="Criscuolo A."/>
        </authorList>
    </citation>
    <scope>NUCLEOTIDE SEQUENCE</scope>
    <source>
        <strain evidence="2">CIP111894</strain>
    </source>
</reference>
<comment type="caution">
    <text evidence="2">The sequence shown here is derived from an EMBL/GenBank/DDBJ whole genome shotgun (WGS) entry which is preliminary data.</text>
</comment>
<organism evidence="2 3">
    <name type="scientific">Paenibacillus pseudetheri</name>
    <dbReference type="NCBI Taxonomy" id="2897682"/>
    <lineage>
        <taxon>Bacteria</taxon>
        <taxon>Bacillati</taxon>
        <taxon>Bacillota</taxon>
        <taxon>Bacilli</taxon>
        <taxon>Bacillales</taxon>
        <taxon>Paenibacillaceae</taxon>
        <taxon>Paenibacillus</taxon>
    </lineage>
</organism>
<sequence length="54" mass="6009">MDQFFGQLLNMSITGSYVIVFIIVARLFLRKGSQNILLCLMVCGFVPTPVSVLD</sequence>
<feature type="transmembrane region" description="Helical" evidence="1">
    <location>
        <begin position="12"/>
        <end position="29"/>
    </location>
</feature>
<keyword evidence="3" id="KW-1185">Reference proteome</keyword>
<dbReference type="EMBL" id="CAKMAB010000007">
    <property type="protein sequence ID" value="CAH1055548.1"/>
    <property type="molecule type" value="Genomic_DNA"/>
</dbReference>
<evidence type="ECO:0000313" key="2">
    <source>
        <dbReference type="EMBL" id="CAH1055548.1"/>
    </source>
</evidence>
<keyword evidence="1" id="KW-0812">Transmembrane</keyword>
<gene>
    <name evidence="2" type="ORF">PAECIP111894_01700</name>
</gene>
<name>A0ABM9BA04_9BACL</name>
<keyword evidence="1" id="KW-1133">Transmembrane helix</keyword>
<evidence type="ECO:0000313" key="3">
    <source>
        <dbReference type="Proteomes" id="UP000838749"/>
    </source>
</evidence>
<evidence type="ECO:0000256" key="1">
    <source>
        <dbReference type="SAM" id="Phobius"/>
    </source>
</evidence>
<protein>
    <submittedName>
        <fullName evidence="2">Uncharacterized protein</fullName>
    </submittedName>
</protein>
<feature type="transmembrane region" description="Helical" evidence="1">
    <location>
        <begin position="36"/>
        <end position="53"/>
    </location>
</feature>